<dbReference type="InterPro" id="IPR036890">
    <property type="entry name" value="HATPase_C_sf"/>
</dbReference>
<dbReference type="Pfam" id="PF13185">
    <property type="entry name" value="GAF_2"/>
    <property type="match status" value="1"/>
</dbReference>
<organism evidence="10 11">
    <name type="scientific">Candidatus Falkowbacteria bacterium GW2011_GWE1_38_31</name>
    <dbReference type="NCBI Taxonomy" id="1618638"/>
    <lineage>
        <taxon>Bacteria</taxon>
        <taxon>Candidatus Falkowiibacteriota</taxon>
    </lineage>
</organism>
<dbReference type="PRINTS" id="PR00344">
    <property type="entry name" value="BCTRLSENSOR"/>
</dbReference>
<dbReference type="SMART" id="SM00065">
    <property type="entry name" value="GAF"/>
    <property type="match status" value="1"/>
</dbReference>
<dbReference type="InterPro" id="IPR050736">
    <property type="entry name" value="Sensor_HK_Regulatory"/>
</dbReference>
<evidence type="ECO:0000256" key="5">
    <source>
        <dbReference type="ARBA" id="ARBA00022777"/>
    </source>
</evidence>
<evidence type="ECO:0000256" key="1">
    <source>
        <dbReference type="ARBA" id="ARBA00000085"/>
    </source>
</evidence>
<sequence length="717" mass="82465">MIYLFLIGGIICTAVIFLLSIFVYLKDCNNRLNRIFFLYGISATMVFLAIVFWPLEKSDILLGFAFKFLYASMILSAAVFFHFVVTWLKIIENKKKLLATVYSLFIFATALIFSPFFINKVFFLSDRLPWFSLEKFFYIYPVLLFIIFSATAYLLAINYKKSFVSRRAKFKYLFLLLFISNCALVNIVLVSLGIFIWPYGVFLLFVGFITSSYIVLVKRAVELAVVFRNLMLFFSSFVSVALFAVILKYTLIAHFPLFKSWIDFPVLFAALFIFPIVKDFYTWSGNKFVFSNYYDSQKVITFLNNKLRTTISVEKVYEMICDLIKQTFHAKAFCIFNYNEKTKEYFLAYNKGFKLDWHRRFSANQIIGSFYFNKGQAVVVEEAINNENKENDFILMLMRVNAELIIPIKAKHNTVGLIMLGAKESGNIYNNKDMQTLEIIGAQASMAIENALMYQRTKDFNILLEQEVEKATKELREANEKLKKLDSAKSEFISIASHQLRTPLTIIKGYISMIMEGNFGPVSKAVADSLKKVYDSNERLILLVENLLNISRIESGNLQFDFKETDIEELAISAIDELSDTAKKRNNHLVYKPSTQKLPSIVVDSEKIRHVIMNLLDNAIKYSEKGDIVVKIDLEKDRLVLSVTDEGIGIPDEEISNLFRKFYRGNLSPLIHTEGTGLGLFVAKQMIESHKGRIWAKSNGRDKGTTFYFSLPLVVKS</sequence>
<dbReference type="SUPFAM" id="SSF47384">
    <property type="entry name" value="Homodimeric domain of signal transducing histidine kinase"/>
    <property type="match status" value="1"/>
</dbReference>
<evidence type="ECO:0000259" key="9">
    <source>
        <dbReference type="PROSITE" id="PS50109"/>
    </source>
</evidence>
<dbReference type="InterPro" id="IPR003661">
    <property type="entry name" value="HisK_dim/P_dom"/>
</dbReference>
<evidence type="ECO:0000256" key="4">
    <source>
        <dbReference type="ARBA" id="ARBA00022679"/>
    </source>
</evidence>
<dbReference type="Gene3D" id="3.30.450.40">
    <property type="match status" value="1"/>
</dbReference>
<dbReference type="CDD" id="cd00075">
    <property type="entry name" value="HATPase"/>
    <property type="match status" value="1"/>
</dbReference>
<protein>
    <recommendedName>
        <fullName evidence="2">histidine kinase</fullName>
        <ecNumber evidence="2">2.7.13.3</ecNumber>
    </recommendedName>
</protein>
<keyword evidence="5" id="KW-0418">Kinase</keyword>
<feature type="transmembrane region" description="Helical" evidence="8">
    <location>
        <begin position="138"/>
        <end position="158"/>
    </location>
</feature>
<dbReference type="PANTHER" id="PTHR43711:SF1">
    <property type="entry name" value="HISTIDINE KINASE 1"/>
    <property type="match status" value="1"/>
</dbReference>
<dbReference type="InterPro" id="IPR005467">
    <property type="entry name" value="His_kinase_dom"/>
</dbReference>
<feature type="transmembrane region" description="Helical" evidence="8">
    <location>
        <begin position="6"/>
        <end position="25"/>
    </location>
</feature>
<evidence type="ECO:0000256" key="2">
    <source>
        <dbReference type="ARBA" id="ARBA00012438"/>
    </source>
</evidence>
<dbReference type="Pfam" id="PF02518">
    <property type="entry name" value="HATPase_c"/>
    <property type="match status" value="1"/>
</dbReference>
<dbReference type="SMART" id="SM00387">
    <property type="entry name" value="HATPase_c"/>
    <property type="match status" value="1"/>
</dbReference>
<dbReference type="PANTHER" id="PTHR43711">
    <property type="entry name" value="TWO-COMPONENT HISTIDINE KINASE"/>
    <property type="match status" value="1"/>
</dbReference>
<keyword evidence="8" id="KW-0472">Membrane</keyword>
<feature type="transmembrane region" description="Helical" evidence="8">
    <location>
        <begin position="170"/>
        <end position="190"/>
    </location>
</feature>
<evidence type="ECO:0000313" key="11">
    <source>
        <dbReference type="Proteomes" id="UP000034022"/>
    </source>
</evidence>
<dbReference type="Proteomes" id="UP000034022">
    <property type="component" value="Unassembled WGS sequence"/>
</dbReference>
<keyword evidence="8" id="KW-0812">Transmembrane</keyword>
<dbReference type="InterPro" id="IPR004358">
    <property type="entry name" value="Sig_transdc_His_kin-like_C"/>
</dbReference>
<keyword evidence="4" id="KW-0808">Transferase</keyword>
<accession>A0A0G0JTK2</accession>
<name>A0A0G0JTK2_9BACT</name>
<evidence type="ECO:0000256" key="7">
    <source>
        <dbReference type="SAM" id="Coils"/>
    </source>
</evidence>
<dbReference type="EMBL" id="LBUU01000007">
    <property type="protein sequence ID" value="KKQ70012.1"/>
    <property type="molecule type" value="Genomic_DNA"/>
</dbReference>
<dbReference type="InterPro" id="IPR003018">
    <property type="entry name" value="GAF"/>
</dbReference>
<dbReference type="InterPro" id="IPR036097">
    <property type="entry name" value="HisK_dim/P_sf"/>
</dbReference>
<comment type="caution">
    <text evidence="10">The sequence shown here is derived from an EMBL/GenBank/DDBJ whole genome shotgun (WGS) entry which is preliminary data.</text>
</comment>
<evidence type="ECO:0000256" key="3">
    <source>
        <dbReference type="ARBA" id="ARBA00022553"/>
    </source>
</evidence>
<dbReference type="FunFam" id="3.30.565.10:FF:000006">
    <property type="entry name" value="Sensor histidine kinase WalK"/>
    <property type="match status" value="1"/>
</dbReference>
<feature type="transmembrane region" description="Helical" evidence="8">
    <location>
        <begin position="229"/>
        <end position="252"/>
    </location>
</feature>
<dbReference type="CDD" id="cd00082">
    <property type="entry name" value="HisKA"/>
    <property type="match status" value="1"/>
</dbReference>
<keyword evidence="7" id="KW-0175">Coiled coil</keyword>
<feature type="transmembrane region" description="Helical" evidence="8">
    <location>
        <begin position="97"/>
        <end position="118"/>
    </location>
</feature>
<feature type="coiled-coil region" evidence="7">
    <location>
        <begin position="461"/>
        <end position="488"/>
    </location>
</feature>
<keyword evidence="6" id="KW-0902">Two-component regulatory system</keyword>
<comment type="catalytic activity">
    <reaction evidence="1">
        <text>ATP + protein L-histidine = ADP + protein N-phospho-L-histidine.</text>
        <dbReference type="EC" id="2.7.13.3"/>
    </reaction>
</comment>
<dbReference type="InterPro" id="IPR029016">
    <property type="entry name" value="GAF-like_dom_sf"/>
</dbReference>
<dbReference type="Pfam" id="PF00512">
    <property type="entry name" value="HisKA"/>
    <property type="match status" value="1"/>
</dbReference>
<dbReference type="PROSITE" id="PS50109">
    <property type="entry name" value="HIS_KIN"/>
    <property type="match status" value="1"/>
</dbReference>
<dbReference type="AlphaFoldDB" id="A0A0G0JTK2"/>
<evidence type="ECO:0000313" key="10">
    <source>
        <dbReference type="EMBL" id="KKQ70012.1"/>
    </source>
</evidence>
<gene>
    <name evidence="10" type="ORF">US91_C0007G0022</name>
</gene>
<proteinExistence type="predicted"/>
<dbReference type="GO" id="GO:0000155">
    <property type="term" value="F:phosphorelay sensor kinase activity"/>
    <property type="evidence" value="ECO:0007669"/>
    <property type="project" value="InterPro"/>
</dbReference>
<keyword evidence="3" id="KW-0597">Phosphoprotein</keyword>
<feature type="transmembrane region" description="Helical" evidence="8">
    <location>
        <begin position="196"/>
        <end position="217"/>
    </location>
</feature>
<dbReference type="InterPro" id="IPR003594">
    <property type="entry name" value="HATPase_dom"/>
</dbReference>
<dbReference type="SUPFAM" id="SSF55781">
    <property type="entry name" value="GAF domain-like"/>
    <property type="match status" value="1"/>
</dbReference>
<feature type="transmembrane region" description="Helical" evidence="8">
    <location>
        <begin position="37"/>
        <end position="55"/>
    </location>
</feature>
<dbReference type="Gene3D" id="1.10.287.130">
    <property type="match status" value="1"/>
</dbReference>
<dbReference type="Gene3D" id="3.30.565.10">
    <property type="entry name" value="Histidine kinase-like ATPase, C-terminal domain"/>
    <property type="match status" value="1"/>
</dbReference>
<dbReference type="SMART" id="SM00388">
    <property type="entry name" value="HisKA"/>
    <property type="match status" value="1"/>
</dbReference>
<feature type="transmembrane region" description="Helical" evidence="8">
    <location>
        <begin position="61"/>
        <end position="85"/>
    </location>
</feature>
<evidence type="ECO:0000256" key="6">
    <source>
        <dbReference type="ARBA" id="ARBA00023012"/>
    </source>
</evidence>
<dbReference type="EC" id="2.7.13.3" evidence="2"/>
<evidence type="ECO:0000256" key="8">
    <source>
        <dbReference type="SAM" id="Phobius"/>
    </source>
</evidence>
<feature type="domain" description="Histidine kinase" evidence="9">
    <location>
        <begin position="495"/>
        <end position="715"/>
    </location>
</feature>
<reference evidence="10" key="1">
    <citation type="journal article" date="2015" name="Nature">
        <title>rRNA introns, odd ribosomes, and small enigmatic genomes across a large radiation of phyla.</title>
        <authorList>
            <person name="Brown C.T."/>
            <person name="Hug L.A."/>
            <person name="Thomas B.C."/>
            <person name="Sharon I."/>
            <person name="Castelle C.J."/>
            <person name="Singh A."/>
            <person name="Wilkins M.J."/>
            <person name="Williams K.H."/>
            <person name="Banfield J.F."/>
        </authorList>
    </citation>
    <scope>NUCLEOTIDE SEQUENCE [LARGE SCALE GENOMIC DNA]</scope>
</reference>
<keyword evidence="8" id="KW-1133">Transmembrane helix</keyword>
<dbReference type="SUPFAM" id="SSF55874">
    <property type="entry name" value="ATPase domain of HSP90 chaperone/DNA topoisomerase II/histidine kinase"/>
    <property type="match status" value="1"/>
</dbReference>